<reference evidence="1 2" key="1">
    <citation type="submission" date="2016-12" db="EMBL/GenBank/DDBJ databases">
        <title>Complete genome sequence of Clostridium kluyveri JZZ isolated from the pit mud of a Chinese flavor liquor-making factory.</title>
        <authorList>
            <person name="Wang Y."/>
        </authorList>
    </citation>
    <scope>NUCLEOTIDE SEQUENCE [LARGE SCALE GENOMIC DNA]</scope>
    <source>
        <strain evidence="1 2">JZZ</strain>
    </source>
</reference>
<sequence>MMKILNKIFLLTMTVIIIVSATIVLAEDNTNLIERDESQVENINSFNRITLHDAWVAWENNEKFPVAFFGDSTFDGNQTSGWIKNEIGQDHQPPNALTTYLQNLIRKYTGSTAARIYNAGFSGQTADWGYSNISDIFSGAYSDVKMIGIGFGINDRLNKTSTKDYKEQFKKNIENIIIWCFKNNIQPFLITTQATVEPGSIDSLNYPYRTSENINSIANTVKKELSKKYNIELIDMNYYTSKLLANNESDTLKDIISTDHLHFVDKGHRFESEVLFAYFNPRVIILDGKKQMKLDFTSQYIKSNISSDKVSLEDNQINLWYTNYLFNSFIYCDKEDMSDVLLQDFIILNLSNNLNLYSIQIQIPENPGYSLPSLDIQKPYVTFNDKNYILNDTFIDSYFSLANMYKLFLVDKLKFGLNEIKLYSGQFNRIAAVGFYISQDFKNYTSKISISQNNSTVTKQFLAPYKLQNYFEHKVLFKLKLDTNISDSTDVFIPVVDRINSGLLLGIKDNTIKLFSYDRNSLSLDNIENLNQLLYYDIGSSSKELVKSSGLYVEINTTYIKIYTDLKSSPILDYETNGKIIGSGIFANFIKMLNQSDNEYAIVTTDTLYNQ</sequence>
<protein>
    <submittedName>
        <fullName evidence="1">Uncharacterized protein</fullName>
    </submittedName>
</protein>
<dbReference type="RefSeq" id="WP_073537539.1">
    <property type="nucleotide sequence ID" value="NZ_CP018335.1"/>
</dbReference>
<dbReference type="EMBL" id="CP018335">
    <property type="protein sequence ID" value="APM37850.1"/>
    <property type="molecule type" value="Genomic_DNA"/>
</dbReference>
<proteinExistence type="predicted"/>
<dbReference type="AlphaFoldDB" id="A0A1L5F4T5"/>
<dbReference type="GO" id="GO:0016788">
    <property type="term" value="F:hydrolase activity, acting on ester bonds"/>
    <property type="evidence" value="ECO:0007669"/>
    <property type="project" value="InterPro"/>
</dbReference>
<organism evidence="1 2">
    <name type="scientific">Clostridium kluyveri</name>
    <dbReference type="NCBI Taxonomy" id="1534"/>
    <lineage>
        <taxon>Bacteria</taxon>
        <taxon>Bacillati</taxon>
        <taxon>Bacillota</taxon>
        <taxon>Clostridia</taxon>
        <taxon>Eubacteriales</taxon>
        <taxon>Clostridiaceae</taxon>
        <taxon>Clostridium</taxon>
    </lineage>
</organism>
<dbReference type="InterPro" id="IPR001087">
    <property type="entry name" value="GDSL"/>
</dbReference>
<dbReference type="Proteomes" id="UP000184604">
    <property type="component" value="Chromosome"/>
</dbReference>
<name>A0A1L5F4T5_CLOKL</name>
<gene>
    <name evidence="1" type="ORF">BS101_03410</name>
</gene>
<dbReference type="InterPro" id="IPR036514">
    <property type="entry name" value="SGNH_hydro_sf"/>
</dbReference>
<evidence type="ECO:0000313" key="1">
    <source>
        <dbReference type="EMBL" id="APM37850.1"/>
    </source>
</evidence>
<dbReference type="Pfam" id="PF00657">
    <property type="entry name" value="Lipase_GDSL"/>
    <property type="match status" value="1"/>
</dbReference>
<accession>A0A1L5F4T5</accession>
<dbReference type="SUPFAM" id="SSF52266">
    <property type="entry name" value="SGNH hydrolase"/>
    <property type="match status" value="1"/>
</dbReference>
<dbReference type="Gene3D" id="3.40.50.1110">
    <property type="entry name" value="SGNH hydrolase"/>
    <property type="match status" value="1"/>
</dbReference>
<dbReference type="OrthoDB" id="2537733at2"/>
<evidence type="ECO:0000313" key="2">
    <source>
        <dbReference type="Proteomes" id="UP000184604"/>
    </source>
</evidence>
<dbReference type="CDD" id="cd00229">
    <property type="entry name" value="SGNH_hydrolase"/>
    <property type="match status" value="1"/>
</dbReference>